<evidence type="ECO:0000256" key="1">
    <source>
        <dbReference type="SAM" id="SignalP"/>
    </source>
</evidence>
<evidence type="ECO:0000313" key="2">
    <source>
        <dbReference type="EMBL" id="VFQ44568.1"/>
    </source>
</evidence>
<organism evidence="2 3">
    <name type="scientific">Desulfoluna butyratoxydans</name>
    <dbReference type="NCBI Taxonomy" id="231438"/>
    <lineage>
        <taxon>Bacteria</taxon>
        <taxon>Pseudomonadati</taxon>
        <taxon>Thermodesulfobacteriota</taxon>
        <taxon>Desulfobacteria</taxon>
        <taxon>Desulfobacterales</taxon>
        <taxon>Desulfolunaceae</taxon>
        <taxon>Desulfoluna</taxon>
    </lineage>
</organism>
<evidence type="ECO:0000313" key="3">
    <source>
        <dbReference type="Proteomes" id="UP000507962"/>
    </source>
</evidence>
<dbReference type="InterPro" id="IPR009599">
    <property type="entry name" value="DUF1207"/>
</dbReference>
<dbReference type="Proteomes" id="UP000507962">
    <property type="component" value="Unassembled WGS sequence"/>
</dbReference>
<keyword evidence="1" id="KW-0732">Signal</keyword>
<dbReference type="Pfam" id="PF06727">
    <property type="entry name" value="DUF1207"/>
    <property type="match status" value="1"/>
</dbReference>
<protein>
    <submittedName>
        <fullName evidence="2">Uncharacterized protein</fullName>
    </submittedName>
</protein>
<name>A0A4V6ILC2_9BACT</name>
<dbReference type="RefSeq" id="WP_180140195.1">
    <property type="nucleotide sequence ID" value="NZ_CAADHO010000003.1"/>
</dbReference>
<gene>
    <name evidence="2" type="ORF">MSL71_22170</name>
</gene>
<feature type="chain" id="PRO_5020966437" evidence="1">
    <location>
        <begin position="21"/>
        <end position="296"/>
    </location>
</feature>
<reference evidence="2 3" key="1">
    <citation type="submission" date="2019-03" db="EMBL/GenBank/DDBJ databases">
        <authorList>
            <person name="Nijsse B."/>
        </authorList>
    </citation>
    <scope>NUCLEOTIDE SEQUENCE [LARGE SCALE GENOMIC DNA]</scope>
    <source>
        <strain evidence="2">Desulfoluna butyratoxydans MSL71</strain>
    </source>
</reference>
<dbReference type="EMBL" id="CAADHO010000003">
    <property type="protein sequence ID" value="VFQ44568.1"/>
    <property type="molecule type" value="Genomic_DNA"/>
</dbReference>
<feature type="signal peptide" evidence="1">
    <location>
        <begin position="1"/>
        <end position="20"/>
    </location>
</feature>
<proteinExistence type="predicted"/>
<keyword evidence="3" id="KW-1185">Reference proteome</keyword>
<accession>A0A4V6ILC2</accession>
<sequence length="296" mass="33363">MKILMATILTVLLCFKWAAAQNEERADTTFSLGSGWVLELDPNDQPYPDYLANPRRPQMQLGLSVADSEIPETSSGRIMCDLGTRYTLFKVTPTQEGKNEFAVDIEGCLFTQFDPGNGLDNIGWDGRFGIFGVWDWSDKVVARIGSRHISSHLGDEYIEETGRERIGYTRNDLAFGMGCYLNQDLFIYVEPSWAWAIGNADRQKRLAAEGGIQYQGPHDLWNNSTAFYAAAHVRAFDETNWEPGVSVQTGFHITRNQHSSNLRIGLDAYTGRAILGEFALDYDESYLTLGIFFDFY</sequence>
<dbReference type="AlphaFoldDB" id="A0A4V6ILC2"/>